<dbReference type="InterPro" id="IPR043129">
    <property type="entry name" value="ATPase_NBD"/>
</dbReference>
<feature type="compositionally biased region" description="Basic and acidic residues" evidence="1">
    <location>
        <begin position="205"/>
        <end position="216"/>
    </location>
</feature>
<sequence length="1022" mass="115390">MMTSFSESAQQRHVSYYGPIYIRNRMIELPDEVARVLDVTPDKSESHSDHPLDVTKYKLPSPEQTVRNQDKSKDCLKQHSAIQHSVDDTNNMNTNMDKQQLNRETCGDTSKCSNSGGNACSKSHGKIIGSVNETNDAKMKCETTDEFLNSTTAGKNVITSKVVDMALQRKETERRADEFTFKISSTEDNYVQNIYKSKARQGMYSKHDHPLSDSRLKKYSSSTNACTKHSRSRSHDSSLSLDSSTESVNKEYGRDFISRHRRRMARLKRLFFESHTSPKPLPVPIHNICQQSPASESVPTETDEQTFENKMNTSGSTKELVSAMENIHETQLTSKVGYDLETIEGHDLETLEKAAQEHNLDTQNATPCRLEERTLNTKPCPLEERRRHRSAGDAVEPTRSSSLIWASPAWATSSEEFSVVIAIDFGTTYSGYAYSFVHEPDIIHLMRRHESGEPGLFDQKIPTTILLTPEGQFHSFGYAAREHYYDIDPKDSLKWMYFDRFKMLLHQSGELRQDAMLRTSTGKEASAMKIFAYSLAYFKDLAIQEIMDQSLMRITSDVIRWVITVPAIWKASAKQFMRQAAYEAGIVTRDSPDRLLISLEPEAASIYCRRLRIFQMLSADETYRKLGETINASRASSRSLPELSSTEICMVPNDLEQGTRYMVVDCGGGTVDITVHEIVAGGKLKELHRATGGAHGSVGVDEEFETLLGAIFGPDLLLQFKRKKPTVWVELMAIFESRKRTASPYRSSSISVTLPYAFIDFVKKCRGCSVETAIRKYGDLDITVTANGTLRLSPIVMRRLFLPTVDRIKQAIGDVLNNRRLSDVTYMFLAGGFAESSIIQHEMRKDFGALMKIIIPPGVAMAVLKGAVCFGMDPHIVNSRCSCLTYGVGVLHRFNEKIHPEEKRVTKDNVHWCTDVFDTFVKVNQSVELGECIVRRYTPVRRTQTATTINIYCTDQPHVGFITEEGVRMCGTLTLRLGDDVPDGQRRELRTEMMFGDTEIRVRATDVLDGRSVEAIVDFINY</sequence>
<dbReference type="Proteomes" id="UP000828390">
    <property type="component" value="Unassembled WGS sequence"/>
</dbReference>
<dbReference type="PANTHER" id="PTHR14187:SF46">
    <property type="entry name" value="HEAT SHOCK 70 KDA PROTEIN 12A"/>
    <property type="match status" value="1"/>
</dbReference>
<organism evidence="2 3">
    <name type="scientific">Dreissena polymorpha</name>
    <name type="common">Zebra mussel</name>
    <name type="synonym">Mytilus polymorpha</name>
    <dbReference type="NCBI Taxonomy" id="45954"/>
    <lineage>
        <taxon>Eukaryota</taxon>
        <taxon>Metazoa</taxon>
        <taxon>Spiralia</taxon>
        <taxon>Lophotrochozoa</taxon>
        <taxon>Mollusca</taxon>
        <taxon>Bivalvia</taxon>
        <taxon>Autobranchia</taxon>
        <taxon>Heteroconchia</taxon>
        <taxon>Euheterodonta</taxon>
        <taxon>Imparidentia</taxon>
        <taxon>Neoheterodontei</taxon>
        <taxon>Myida</taxon>
        <taxon>Dreissenoidea</taxon>
        <taxon>Dreissenidae</taxon>
        <taxon>Dreissena</taxon>
    </lineage>
</organism>
<dbReference type="PANTHER" id="PTHR14187">
    <property type="entry name" value="ALPHA KINASE/ELONGATION FACTOR 2 KINASE"/>
    <property type="match status" value="1"/>
</dbReference>
<evidence type="ECO:0008006" key="4">
    <source>
        <dbReference type="Google" id="ProtNLM"/>
    </source>
</evidence>
<evidence type="ECO:0000313" key="2">
    <source>
        <dbReference type="EMBL" id="KAH3789396.1"/>
    </source>
</evidence>
<protein>
    <recommendedName>
        <fullName evidence="4">Heat shock 70 kDa protein 12A</fullName>
    </recommendedName>
</protein>
<evidence type="ECO:0000313" key="3">
    <source>
        <dbReference type="Proteomes" id="UP000828390"/>
    </source>
</evidence>
<evidence type="ECO:0000256" key="1">
    <source>
        <dbReference type="SAM" id="MobiDB-lite"/>
    </source>
</evidence>
<dbReference type="AlphaFoldDB" id="A0A9D4IV58"/>
<reference evidence="2" key="1">
    <citation type="journal article" date="2019" name="bioRxiv">
        <title>The Genome of the Zebra Mussel, Dreissena polymorpha: A Resource for Invasive Species Research.</title>
        <authorList>
            <person name="McCartney M.A."/>
            <person name="Auch B."/>
            <person name="Kono T."/>
            <person name="Mallez S."/>
            <person name="Zhang Y."/>
            <person name="Obille A."/>
            <person name="Becker A."/>
            <person name="Abrahante J.E."/>
            <person name="Garbe J."/>
            <person name="Badalamenti J.P."/>
            <person name="Herman A."/>
            <person name="Mangelson H."/>
            <person name="Liachko I."/>
            <person name="Sullivan S."/>
            <person name="Sone E.D."/>
            <person name="Koren S."/>
            <person name="Silverstein K.A.T."/>
            <person name="Beckman K.B."/>
            <person name="Gohl D.M."/>
        </authorList>
    </citation>
    <scope>NUCLEOTIDE SEQUENCE</scope>
    <source>
        <strain evidence="2">Duluth1</strain>
        <tissue evidence="2">Whole animal</tissue>
    </source>
</reference>
<proteinExistence type="predicted"/>
<name>A0A9D4IV58_DREPO</name>
<comment type="caution">
    <text evidence="2">The sequence shown here is derived from an EMBL/GenBank/DDBJ whole genome shotgun (WGS) entry which is preliminary data.</text>
</comment>
<dbReference type="SUPFAM" id="SSF53067">
    <property type="entry name" value="Actin-like ATPase domain"/>
    <property type="match status" value="2"/>
</dbReference>
<dbReference type="EMBL" id="JAIWYP010000008">
    <property type="protein sequence ID" value="KAH3789396.1"/>
    <property type="molecule type" value="Genomic_DNA"/>
</dbReference>
<gene>
    <name evidence="2" type="ORF">DPMN_167574</name>
</gene>
<reference evidence="2" key="2">
    <citation type="submission" date="2020-11" db="EMBL/GenBank/DDBJ databases">
        <authorList>
            <person name="McCartney M.A."/>
            <person name="Auch B."/>
            <person name="Kono T."/>
            <person name="Mallez S."/>
            <person name="Becker A."/>
            <person name="Gohl D.M."/>
            <person name="Silverstein K.A.T."/>
            <person name="Koren S."/>
            <person name="Bechman K.B."/>
            <person name="Herman A."/>
            <person name="Abrahante J.E."/>
            <person name="Garbe J."/>
        </authorList>
    </citation>
    <scope>NUCLEOTIDE SEQUENCE</scope>
    <source>
        <strain evidence="2">Duluth1</strain>
        <tissue evidence="2">Whole animal</tissue>
    </source>
</reference>
<dbReference type="Gene3D" id="3.30.420.40">
    <property type="match status" value="1"/>
</dbReference>
<feature type="region of interest" description="Disordered" evidence="1">
    <location>
        <begin position="201"/>
        <end position="245"/>
    </location>
</feature>
<keyword evidence="3" id="KW-1185">Reference proteome</keyword>
<accession>A0A9D4IV58</accession>